<keyword evidence="3" id="KW-1185">Reference proteome</keyword>
<organism evidence="2 3">
    <name type="scientific">Clonostachys solani</name>
    <dbReference type="NCBI Taxonomy" id="160281"/>
    <lineage>
        <taxon>Eukaryota</taxon>
        <taxon>Fungi</taxon>
        <taxon>Dikarya</taxon>
        <taxon>Ascomycota</taxon>
        <taxon>Pezizomycotina</taxon>
        <taxon>Sordariomycetes</taxon>
        <taxon>Hypocreomycetidae</taxon>
        <taxon>Hypocreales</taxon>
        <taxon>Bionectriaceae</taxon>
        <taxon>Clonostachys</taxon>
    </lineage>
</organism>
<reference evidence="2" key="1">
    <citation type="submission" date="2021-10" db="EMBL/GenBank/DDBJ databases">
        <authorList>
            <person name="Piombo E."/>
        </authorList>
    </citation>
    <scope>NUCLEOTIDE SEQUENCE</scope>
</reference>
<evidence type="ECO:0000313" key="3">
    <source>
        <dbReference type="Proteomes" id="UP000775872"/>
    </source>
</evidence>
<accession>A0A9P0ELD9</accession>
<gene>
    <name evidence="2" type="ORF">CSOL1703_00014305</name>
</gene>
<proteinExistence type="predicted"/>
<protein>
    <recommendedName>
        <fullName evidence="4">Transcription factor domain-containing protein</fullName>
    </recommendedName>
</protein>
<comment type="caution">
    <text evidence="2">The sequence shown here is derived from an EMBL/GenBank/DDBJ whole genome shotgun (WGS) entry which is preliminary data.</text>
</comment>
<dbReference type="OrthoDB" id="4356994at2759"/>
<evidence type="ECO:0008006" key="4">
    <source>
        <dbReference type="Google" id="ProtNLM"/>
    </source>
</evidence>
<dbReference type="AlphaFoldDB" id="A0A9P0ELD9"/>
<dbReference type="InterPro" id="IPR021858">
    <property type="entry name" value="Fun_TF"/>
</dbReference>
<sequence length="441" mass="49351">MDDSPQDCTLWVSDLFNTAVGTTDLQVDVNDAEMENEQVSSWNSPGDSHFIGLEDLLPSKNTPILDLTYLMPDDIALSMLDRQAIDFYTSDFSHIHITKRFPWSTNALLLRLGYETPIVMRFLLAASLNELHRRESAPSVEFKELAEVHFKIGCSHFSGLVPRGDGIPIDPRPVLASVFFAFLYLSRRKSVDRSKIRSLSKTASDYIREHELDTLGTTSVEPVPLGASLVQKFDSPSDKRLISQLMRWIFFKDVQMAFHGCGGSVASHILGAVKSHDRLSRASSSLVNNIWGARFHATRIYFFRAALPVHTQCPPGEALPAAVQNSLSAILAIAHGMFASELPSPYERLQWPLFMAGIETQDVIYREWILSHMRPSALKTSLSRVIKAQSYIGYRLGIAIIKDIIKDVDRNIAAGNALEAFGSQDSDSWVDVEDENDFCLW</sequence>
<name>A0A9P0ELD9_9HYPO</name>
<evidence type="ECO:0000313" key="2">
    <source>
        <dbReference type="EMBL" id="CAH0051655.1"/>
    </source>
</evidence>
<evidence type="ECO:0000256" key="1">
    <source>
        <dbReference type="ARBA" id="ARBA00023242"/>
    </source>
</evidence>
<dbReference type="Proteomes" id="UP000775872">
    <property type="component" value="Unassembled WGS sequence"/>
</dbReference>
<dbReference type="EMBL" id="CABFOC020000042">
    <property type="protein sequence ID" value="CAH0051655.1"/>
    <property type="molecule type" value="Genomic_DNA"/>
</dbReference>
<dbReference type="Pfam" id="PF11951">
    <property type="entry name" value="Fungal_trans_2"/>
    <property type="match status" value="1"/>
</dbReference>
<keyword evidence="1" id="KW-0539">Nucleus</keyword>